<keyword evidence="1 2" id="KW-0808">Transferase</keyword>
<dbReference type="InterPro" id="IPR043130">
    <property type="entry name" value="CDP-OH_PTrfase_TM_dom"/>
</dbReference>
<evidence type="ECO:0000256" key="3">
    <source>
        <dbReference type="SAM" id="Phobius"/>
    </source>
</evidence>
<dbReference type="EMBL" id="FOQH01000001">
    <property type="protein sequence ID" value="SFH64320.1"/>
    <property type="molecule type" value="Genomic_DNA"/>
</dbReference>
<protein>
    <submittedName>
        <fullName evidence="4">Phosphatidylglycerophosphate synthase</fullName>
    </submittedName>
</protein>
<accession>A0A1I3BQ69</accession>
<dbReference type="InterPro" id="IPR048254">
    <property type="entry name" value="CDP_ALCOHOL_P_TRANSF_CS"/>
</dbReference>
<sequence>MQIVEDSDATAFGLDATTRLTRQLARLDAQPAEADAEAALRGDRVYDASVLRALLAAPEGTWLVDAEALPVAVRFAPEGAEAATRALAEGVLPPGAAPTTAEALAGGYDPKLRRRNAPFVLRAEDPRVEQALFDASYKGVTDAVTKHVWPPLALPVTRWCARASVTPNQVTVASGVLVLVAFWLFWIGAFGWGLAAAWAMTFLDTVDGKLARTTLSASRFGDVLDHGIDLVHPPFWWWAWAAGCAAAGDPLGDGGAAVAVIVAGYVLQRGEEGLFIARFGIEMHVWRRFDSLFRQITARRNPNLVILTAAALLGAPREGLIAVAAWTALCFGVHALRIGQAFLAARRGPLVPWMAQA</sequence>
<organism evidence="4 5">
    <name type="scientific">Albimonas pacifica</name>
    <dbReference type="NCBI Taxonomy" id="1114924"/>
    <lineage>
        <taxon>Bacteria</taxon>
        <taxon>Pseudomonadati</taxon>
        <taxon>Pseudomonadota</taxon>
        <taxon>Alphaproteobacteria</taxon>
        <taxon>Rhodobacterales</taxon>
        <taxon>Paracoccaceae</taxon>
        <taxon>Albimonas</taxon>
    </lineage>
</organism>
<dbReference type="Pfam" id="PF01066">
    <property type="entry name" value="CDP-OH_P_transf"/>
    <property type="match status" value="1"/>
</dbReference>
<dbReference type="GO" id="GO:0016780">
    <property type="term" value="F:phosphotransferase activity, for other substituted phosphate groups"/>
    <property type="evidence" value="ECO:0007669"/>
    <property type="project" value="InterPro"/>
</dbReference>
<feature type="transmembrane region" description="Helical" evidence="3">
    <location>
        <begin position="176"/>
        <end position="203"/>
    </location>
</feature>
<evidence type="ECO:0000313" key="5">
    <source>
        <dbReference type="Proteomes" id="UP000199377"/>
    </source>
</evidence>
<dbReference type="GO" id="GO:0016020">
    <property type="term" value="C:membrane"/>
    <property type="evidence" value="ECO:0007669"/>
    <property type="project" value="InterPro"/>
</dbReference>
<evidence type="ECO:0000313" key="4">
    <source>
        <dbReference type="EMBL" id="SFH64320.1"/>
    </source>
</evidence>
<dbReference type="STRING" id="1114924.SAMN05216258_101253"/>
<reference evidence="4 5" key="1">
    <citation type="submission" date="2016-10" db="EMBL/GenBank/DDBJ databases">
        <authorList>
            <person name="de Groot N.N."/>
        </authorList>
    </citation>
    <scope>NUCLEOTIDE SEQUENCE [LARGE SCALE GENOMIC DNA]</scope>
    <source>
        <strain evidence="4 5">CGMCC 1.11030</strain>
    </source>
</reference>
<evidence type="ECO:0000256" key="2">
    <source>
        <dbReference type="RuleBase" id="RU003750"/>
    </source>
</evidence>
<keyword evidence="3" id="KW-0812">Transmembrane</keyword>
<name>A0A1I3BQ69_9RHOB</name>
<evidence type="ECO:0000256" key="1">
    <source>
        <dbReference type="ARBA" id="ARBA00022679"/>
    </source>
</evidence>
<dbReference type="Proteomes" id="UP000199377">
    <property type="component" value="Unassembled WGS sequence"/>
</dbReference>
<dbReference type="PROSITE" id="PS00379">
    <property type="entry name" value="CDP_ALCOHOL_P_TRANSF"/>
    <property type="match status" value="1"/>
</dbReference>
<proteinExistence type="inferred from homology"/>
<keyword evidence="3" id="KW-0472">Membrane</keyword>
<keyword evidence="5" id="KW-1185">Reference proteome</keyword>
<dbReference type="AlphaFoldDB" id="A0A1I3BQ69"/>
<dbReference type="Gene3D" id="1.20.120.1760">
    <property type="match status" value="1"/>
</dbReference>
<comment type="similarity">
    <text evidence="2">Belongs to the CDP-alcohol phosphatidyltransferase class-I family.</text>
</comment>
<keyword evidence="3" id="KW-1133">Transmembrane helix</keyword>
<dbReference type="GO" id="GO:0008654">
    <property type="term" value="P:phospholipid biosynthetic process"/>
    <property type="evidence" value="ECO:0007669"/>
    <property type="project" value="InterPro"/>
</dbReference>
<dbReference type="InterPro" id="IPR000462">
    <property type="entry name" value="CDP-OH_P_trans"/>
</dbReference>
<gene>
    <name evidence="4" type="ORF">SAMN05216258_101253</name>
</gene>